<comment type="caution">
    <text evidence="2">The sequence shown here is derived from an EMBL/GenBank/DDBJ whole genome shotgun (WGS) entry which is preliminary data.</text>
</comment>
<dbReference type="GO" id="GO:0005886">
    <property type="term" value="C:plasma membrane"/>
    <property type="evidence" value="ECO:0007669"/>
    <property type="project" value="TreeGrafter"/>
</dbReference>
<keyword evidence="1" id="KW-1133">Transmembrane helix</keyword>
<dbReference type="RefSeq" id="WP_212529915.1">
    <property type="nucleotide sequence ID" value="NZ_JAGSOG010000094.1"/>
</dbReference>
<dbReference type="PANTHER" id="PTHR34989:SF1">
    <property type="entry name" value="PROTEIN HDED"/>
    <property type="match status" value="1"/>
</dbReference>
<feature type="transmembrane region" description="Helical" evidence="1">
    <location>
        <begin position="110"/>
        <end position="130"/>
    </location>
</feature>
<feature type="transmembrane region" description="Helical" evidence="1">
    <location>
        <begin position="27"/>
        <end position="45"/>
    </location>
</feature>
<evidence type="ECO:0000256" key="1">
    <source>
        <dbReference type="SAM" id="Phobius"/>
    </source>
</evidence>
<dbReference type="Pfam" id="PF03729">
    <property type="entry name" value="DUF308"/>
    <property type="match status" value="2"/>
</dbReference>
<keyword evidence="3" id="KW-1185">Reference proteome</keyword>
<evidence type="ECO:0000313" key="3">
    <source>
        <dbReference type="Proteomes" id="UP000675781"/>
    </source>
</evidence>
<sequence length="216" mass="22659">MDAVTRDDGAGLLPGPMQRLARSAWQLVLVIGLAAIVLGVVVLTWPHATLAVVGVLFGIFLLVSGVFQLFAAFGTHAEGSLRVLAFVSGALSILLGLFCLRGALESILLLALWIGIGWLFRGIAILMAATGDPQMPARGWQLFAGVMGLIAGVVVLVAPVGSLKALTVLAGIWLLFMGVIEVGTALRILNGFLILAREAERFADGAPGNEPNRRNL</sequence>
<reference evidence="2" key="1">
    <citation type="submission" date="2021-04" db="EMBL/GenBank/DDBJ databases">
        <title>Genome based classification of Actinospica acidithermotolerans sp. nov., an actinobacterium isolated from an Indonesian hot spring.</title>
        <authorList>
            <person name="Kusuma A.B."/>
            <person name="Putra K.E."/>
            <person name="Nafisah S."/>
            <person name="Loh J."/>
            <person name="Nouioui I."/>
            <person name="Goodfellow M."/>
        </authorList>
    </citation>
    <scope>NUCLEOTIDE SEQUENCE</scope>
    <source>
        <strain evidence="2">CSCA 57</strain>
    </source>
</reference>
<organism evidence="2 3">
    <name type="scientific">Actinospica durhamensis</name>
    <dbReference type="NCBI Taxonomy" id="1508375"/>
    <lineage>
        <taxon>Bacteria</taxon>
        <taxon>Bacillati</taxon>
        <taxon>Actinomycetota</taxon>
        <taxon>Actinomycetes</taxon>
        <taxon>Catenulisporales</taxon>
        <taxon>Actinospicaceae</taxon>
        <taxon>Actinospica</taxon>
    </lineage>
</organism>
<evidence type="ECO:0000313" key="2">
    <source>
        <dbReference type="EMBL" id="MBR7835422.1"/>
    </source>
</evidence>
<proteinExistence type="predicted"/>
<name>A0A941IRL1_9ACTN</name>
<keyword evidence="1" id="KW-0472">Membrane</keyword>
<gene>
    <name evidence="2" type="ORF">KDL01_19260</name>
</gene>
<dbReference type="EMBL" id="JAGSOG010000094">
    <property type="protein sequence ID" value="MBR7835422.1"/>
    <property type="molecule type" value="Genomic_DNA"/>
</dbReference>
<dbReference type="InterPro" id="IPR005325">
    <property type="entry name" value="DUF308_memb"/>
</dbReference>
<protein>
    <submittedName>
        <fullName evidence="2">HdeD family acid-resistance protein</fullName>
    </submittedName>
</protein>
<feature type="transmembrane region" description="Helical" evidence="1">
    <location>
        <begin position="83"/>
        <end position="104"/>
    </location>
</feature>
<dbReference type="PANTHER" id="PTHR34989">
    <property type="entry name" value="PROTEIN HDED"/>
    <property type="match status" value="1"/>
</dbReference>
<dbReference type="Proteomes" id="UP000675781">
    <property type="component" value="Unassembled WGS sequence"/>
</dbReference>
<dbReference type="InterPro" id="IPR052712">
    <property type="entry name" value="Acid_resist_chaperone_HdeD"/>
</dbReference>
<feature type="transmembrane region" description="Helical" evidence="1">
    <location>
        <begin position="166"/>
        <end position="189"/>
    </location>
</feature>
<accession>A0A941IRL1</accession>
<dbReference type="AlphaFoldDB" id="A0A941IRL1"/>
<keyword evidence="1" id="KW-0812">Transmembrane</keyword>
<feature type="transmembrane region" description="Helical" evidence="1">
    <location>
        <begin position="142"/>
        <end position="160"/>
    </location>
</feature>
<feature type="transmembrane region" description="Helical" evidence="1">
    <location>
        <begin position="51"/>
        <end position="71"/>
    </location>
</feature>